<organism evidence="2 3">
    <name type="scientific">Gossypium australe</name>
    <dbReference type="NCBI Taxonomy" id="47621"/>
    <lineage>
        <taxon>Eukaryota</taxon>
        <taxon>Viridiplantae</taxon>
        <taxon>Streptophyta</taxon>
        <taxon>Embryophyta</taxon>
        <taxon>Tracheophyta</taxon>
        <taxon>Spermatophyta</taxon>
        <taxon>Magnoliopsida</taxon>
        <taxon>eudicotyledons</taxon>
        <taxon>Gunneridae</taxon>
        <taxon>Pentapetalae</taxon>
        <taxon>rosids</taxon>
        <taxon>malvids</taxon>
        <taxon>Malvales</taxon>
        <taxon>Malvaceae</taxon>
        <taxon>Malvoideae</taxon>
        <taxon>Gossypium</taxon>
    </lineage>
</organism>
<comment type="caution">
    <text evidence="2">The sequence shown here is derived from an EMBL/GenBank/DDBJ whole genome shotgun (WGS) entry which is preliminary data.</text>
</comment>
<keyword evidence="3" id="KW-1185">Reference proteome</keyword>
<evidence type="ECO:0000313" key="3">
    <source>
        <dbReference type="Proteomes" id="UP000325315"/>
    </source>
</evidence>
<gene>
    <name evidence="2" type="ORF">EPI10_006204</name>
</gene>
<dbReference type="EMBL" id="SMMG02000002">
    <property type="protein sequence ID" value="KAA3484096.1"/>
    <property type="molecule type" value="Genomic_DNA"/>
</dbReference>
<name>A0A5B6WS26_9ROSI</name>
<dbReference type="Proteomes" id="UP000325315">
    <property type="component" value="Unassembled WGS sequence"/>
</dbReference>
<sequence length="79" mass="8902">MKKGLPKKISRGGPSIEKNPPHAKGFQREMDAKLGMTLCGKKGFLLRSTDFDQNGWEKLAQSCKFGFSQEVLYLKKKRG</sequence>
<proteinExistence type="predicted"/>
<protein>
    <submittedName>
        <fullName evidence="2">Uncharacterized protein</fullName>
    </submittedName>
</protein>
<accession>A0A5B6WS26</accession>
<evidence type="ECO:0000256" key="1">
    <source>
        <dbReference type="SAM" id="MobiDB-lite"/>
    </source>
</evidence>
<reference evidence="3" key="1">
    <citation type="journal article" date="2019" name="Plant Biotechnol. J.">
        <title>Genome sequencing of the Australian wild diploid species Gossypium australe highlights disease resistance and delayed gland morphogenesis.</title>
        <authorList>
            <person name="Cai Y."/>
            <person name="Cai X."/>
            <person name="Wang Q."/>
            <person name="Wang P."/>
            <person name="Zhang Y."/>
            <person name="Cai C."/>
            <person name="Xu Y."/>
            <person name="Wang K."/>
            <person name="Zhou Z."/>
            <person name="Wang C."/>
            <person name="Geng S."/>
            <person name="Li B."/>
            <person name="Dong Q."/>
            <person name="Hou Y."/>
            <person name="Wang H."/>
            <person name="Ai P."/>
            <person name="Liu Z."/>
            <person name="Yi F."/>
            <person name="Sun M."/>
            <person name="An G."/>
            <person name="Cheng J."/>
            <person name="Zhang Y."/>
            <person name="Shi Q."/>
            <person name="Xie Y."/>
            <person name="Shi X."/>
            <person name="Chang Y."/>
            <person name="Huang F."/>
            <person name="Chen Y."/>
            <person name="Hong S."/>
            <person name="Mi L."/>
            <person name="Sun Q."/>
            <person name="Zhang L."/>
            <person name="Zhou B."/>
            <person name="Peng R."/>
            <person name="Zhang X."/>
            <person name="Liu F."/>
        </authorList>
    </citation>
    <scope>NUCLEOTIDE SEQUENCE [LARGE SCALE GENOMIC DNA]</scope>
    <source>
        <strain evidence="3">cv. PA1801</strain>
    </source>
</reference>
<feature type="compositionally biased region" description="Basic residues" evidence="1">
    <location>
        <begin position="1"/>
        <end position="10"/>
    </location>
</feature>
<feature type="region of interest" description="Disordered" evidence="1">
    <location>
        <begin position="1"/>
        <end position="24"/>
    </location>
</feature>
<evidence type="ECO:0000313" key="2">
    <source>
        <dbReference type="EMBL" id="KAA3484096.1"/>
    </source>
</evidence>
<dbReference type="AlphaFoldDB" id="A0A5B6WS26"/>